<protein>
    <submittedName>
        <fullName evidence="2">Uncharacterized protein</fullName>
    </submittedName>
</protein>
<comment type="caution">
    <text evidence="2">The sequence shown here is derived from an EMBL/GenBank/DDBJ whole genome shotgun (WGS) entry which is preliminary data.</text>
</comment>
<dbReference type="EMBL" id="QGNW01000091">
    <property type="protein sequence ID" value="RVW98736.1"/>
    <property type="molecule type" value="Genomic_DNA"/>
</dbReference>
<reference evidence="2 3" key="1">
    <citation type="journal article" date="2018" name="PLoS Genet.">
        <title>Population sequencing reveals clonal diversity and ancestral inbreeding in the grapevine cultivar Chardonnay.</title>
        <authorList>
            <person name="Roach M.J."/>
            <person name="Johnson D.L."/>
            <person name="Bohlmann J."/>
            <person name="van Vuuren H.J."/>
            <person name="Jones S.J."/>
            <person name="Pretorius I.S."/>
            <person name="Schmidt S.A."/>
            <person name="Borneman A.R."/>
        </authorList>
    </citation>
    <scope>NUCLEOTIDE SEQUENCE [LARGE SCALE GENOMIC DNA]</scope>
    <source>
        <strain evidence="3">cv. Chardonnay</strain>
        <tissue evidence="2">Leaf</tissue>
    </source>
</reference>
<sequence length="58" mass="6113">MGLASEVVLLLMRNLTINLSSPDFEPIREVLSSYDANSKSVGVDAGSPGKVQSTDLSC</sequence>
<name>A0A438IPV6_VITVI</name>
<evidence type="ECO:0000313" key="3">
    <source>
        <dbReference type="Proteomes" id="UP000288805"/>
    </source>
</evidence>
<gene>
    <name evidence="2" type="ORF">CK203_024071</name>
</gene>
<accession>A0A438IPV6</accession>
<dbReference type="Pfam" id="PF24904">
    <property type="entry name" value="RVE6"/>
    <property type="match status" value="1"/>
</dbReference>
<organism evidence="2 3">
    <name type="scientific">Vitis vinifera</name>
    <name type="common">Grape</name>
    <dbReference type="NCBI Taxonomy" id="29760"/>
    <lineage>
        <taxon>Eukaryota</taxon>
        <taxon>Viridiplantae</taxon>
        <taxon>Streptophyta</taxon>
        <taxon>Embryophyta</taxon>
        <taxon>Tracheophyta</taxon>
        <taxon>Spermatophyta</taxon>
        <taxon>Magnoliopsida</taxon>
        <taxon>eudicotyledons</taxon>
        <taxon>Gunneridae</taxon>
        <taxon>Pentapetalae</taxon>
        <taxon>rosids</taxon>
        <taxon>Vitales</taxon>
        <taxon>Vitaceae</taxon>
        <taxon>Viteae</taxon>
        <taxon>Vitis</taxon>
    </lineage>
</organism>
<evidence type="ECO:0000313" key="2">
    <source>
        <dbReference type="EMBL" id="RVW98736.1"/>
    </source>
</evidence>
<feature type="region of interest" description="Disordered" evidence="1">
    <location>
        <begin position="39"/>
        <end position="58"/>
    </location>
</feature>
<evidence type="ECO:0000256" key="1">
    <source>
        <dbReference type="SAM" id="MobiDB-lite"/>
    </source>
</evidence>
<dbReference type="Proteomes" id="UP000288805">
    <property type="component" value="Unassembled WGS sequence"/>
</dbReference>
<proteinExistence type="predicted"/>
<dbReference type="AlphaFoldDB" id="A0A438IPV6"/>